<dbReference type="GO" id="GO:0097347">
    <property type="term" value="C:TAM protein secretion complex"/>
    <property type="evidence" value="ECO:0007669"/>
    <property type="project" value="TreeGrafter"/>
</dbReference>
<dbReference type="Gene3D" id="3.10.20.310">
    <property type="entry name" value="membrane protein fhac"/>
    <property type="match status" value="3"/>
</dbReference>
<dbReference type="RefSeq" id="WP_149861138.1">
    <property type="nucleotide sequence ID" value="NZ_VUOD01000008.1"/>
</dbReference>
<comment type="subunit">
    <text evidence="10">Interacts with TamB to form the translocation and assembly module (TAM).</text>
</comment>
<dbReference type="EMBL" id="VUOD01000008">
    <property type="protein sequence ID" value="KAA2284276.1"/>
    <property type="molecule type" value="Genomic_DNA"/>
</dbReference>
<keyword evidence="7" id="KW-0472">Membrane</keyword>
<comment type="caution">
    <text evidence="13">The sequence shown here is derived from an EMBL/GenBank/DDBJ whole genome shotgun (WGS) entry which is preliminary data.</text>
</comment>
<evidence type="ECO:0000256" key="4">
    <source>
        <dbReference type="ARBA" id="ARBA00022452"/>
    </source>
</evidence>
<evidence type="ECO:0000256" key="6">
    <source>
        <dbReference type="ARBA" id="ARBA00022729"/>
    </source>
</evidence>
<evidence type="ECO:0000256" key="10">
    <source>
        <dbReference type="ARBA" id="ARBA00093548"/>
    </source>
</evidence>
<evidence type="ECO:0000259" key="12">
    <source>
        <dbReference type="Pfam" id="PF17243"/>
    </source>
</evidence>
<dbReference type="Pfam" id="PF17243">
    <property type="entry name" value="POTRA_TamA_1"/>
    <property type="match status" value="1"/>
</dbReference>
<keyword evidence="14" id="KW-1185">Reference proteome</keyword>
<dbReference type="PANTHER" id="PTHR12815:SF47">
    <property type="entry name" value="TRANSLOCATION AND ASSEMBLY MODULE SUBUNIT TAMA"/>
    <property type="match status" value="1"/>
</dbReference>
<proteinExistence type="inferred from homology"/>
<gene>
    <name evidence="13" type="ORF">F0415_10300</name>
</gene>
<dbReference type="InterPro" id="IPR035243">
    <property type="entry name" value="TamA_POTRA_Dom_1"/>
</dbReference>
<evidence type="ECO:0000256" key="3">
    <source>
        <dbReference type="ARBA" id="ARBA00015419"/>
    </source>
</evidence>
<reference evidence="13 14" key="1">
    <citation type="submission" date="2019-09" db="EMBL/GenBank/DDBJ databases">
        <title>Arenimonas chukotkensis sp. nov., a bacterium isolated from Chukotka hot spring, Arctic region, Russia.</title>
        <authorList>
            <person name="Zayulina K.S."/>
            <person name="Prokofeva M.I."/>
            <person name="Elcheninov A.G."/>
            <person name="Novikov A."/>
            <person name="Kochetkova T.V."/>
            <person name="Kublanov I.V."/>
        </authorList>
    </citation>
    <scope>NUCLEOTIDE SEQUENCE [LARGE SCALE GENOMIC DNA]</scope>
    <source>
        <strain evidence="13 14">3729k</strain>
    </source>
</reference>
<dbReference type="Proteomes" id="UP000322165">
    <property type="component" value="Unassembled WGS sequence"/>
</dbReference>
<sequence>MRPPRLPAVRPTALLLWLLAAPAAALELRQIEIQGLEDPALRDNVAASLSLRRLDAERRARLSEGRLAYLLRRTPREARQALEPFGYYAAEVELEQRREGGQVDVIVRIRPGEPVRVGERRLEMTGEGHGDEVLQRRLQRFRPREAQVFDHAVYERSKADMDRVLAERGYFDARLERARVSVNRARLRADLDLAWDSGARYALGEARFGEHPFRPGLLEKLVPWQAGQPYDQAELLALRGSLVELDYFAAIDLQPRPEEAEDGRVPVQVDLAPAKRSVYDFGLRYGSDTGLGLSAGLERRWVNDRGHKLRSRLHLAQRRNDLSVQYRIPAFAWLDGWYSVGASARQEKLEFVNSDLIELVASRSGRLGDWNLLAALNVRRERFEDPLTGDQLSYSTLVYPSLWGQWGESDDPLYPRRAHGLTLELRGGHSSLGSDVDFLQARAEARWIRGIGRRDRLLLRAEAGATWTDQFPQFPPSLRFYAGGDRSVRGYGYKEIGPFLSDDDGNRFVFGGKHLLVASAEYERMFTRQWGLAAFVDAGDAFDAGNALDLQVGAGLGLRWRSPVGPVRVDLAHGFGDKAQQSVRLHLVIGPDL</sequence>
<comment type="subcellular location">
    <subcellularLocation>
        <location evidence="1">Cell outer membrane</location>
    </subcellularLocation>
</comment>
<evidence type="ECO:0000256" key="7">
    <source>
        <dbReference type="ARBA" id="ARBA00023136"/>
    </source>
</evidence>
<evidence type="ECO:0000256" key="1">
    <source>
        <dbReference type="ARBA" id="ARBA00004442"/>
    </source>
</evidence>
<dbReference type="InterPro" id="IPR000184">
    <property type="entry name" value="Bac_surfAg_D15"/>
</dbReference>
<keyword evidence="8" id="KW-0998">Cell outer membrane</keyword>
<evidence type="ECO:0000256" key="8">
    <source>
        <dbReference type="ARBA" id="ARBA00023237"/>
    </source>
</evidence>
<reference evidence="13 14" key="2">
    <citation type="submission" date="2019-09" db="EMBL/GenBank/DDBJ databases">
        <authorList>
            <person name="Mazur A."/>
        </authorList>
    </citation>
    <scope>NUCLEOTIDE SEQUENCE [LARGE SCALE GENOMIC DNA]</scope>
    <source>
        <strain evidence="13 14">3729k</strain>
    </source>
</reference>
<dbReference type="Gene3D" id="2.40.160.50">
    <property type="entry name" value="membrane protein fhac: a member of the omp85/tpsb transporter family"/>
    <property type="match status" value="1"/>
</dbReference>
<dbReference type="GO" id="GO:0009279">
    <property type="term" value="C:cell outer membrane"/>
    <property type="evidence" value="ECO:0007669"/>
    <property type="project" value="UniProtKB-SubCell"/>
</dbReference>
<keyword evidence="4" id="KW-1134">Transmembrane beta strand</keyword>
<evidence type="ECO:0000259" key="11">
    <source>
        <dbReference type="Pfam" id="PF01103"/>
    </source>
</evidence>
<accession>A0A5B2Z7V7</accession>
<feature type="domain" description="Bacterial surface antigen (D15)" evidence="11">
    <location>
        <begin position="405"/>
        <end position="590"/>
    </location>
</feature>
<evidence type="ECO:0000256" key="9">
    <source>
        <dbReference type="ARBA" id="ARBA00033063"/>
    </source>
</evidence>
<name>A0A5B2Z7V7_9GAMM</name>
<evidence type="ECO:0000256" key="2">
    <source>
        <dbReference type="ARBA" id="ARBA00010248"/>
    </source>
</evidence>
<evidence type="ECO:0000256" key="5">
    <source>
        <dbReference type="ARBA" id="ARBA00022692"/>
    </source>
</evidence>
<comment type="similarity">
    <text evidence="2">Belongs to the TamA family.</text>
</comment>
<organism evidence="13 14">
    <name type="scientific">Arenimonas fontis</name>
    <dbReference type="NCBI Taxonomy" id="2608255"/>
    <lineage>
        <taxon>Bacteria</taxon>
        <taxon>Pseudomonadati</taxon>
        <taxon>Pseudomonadota</taxon>
        <taxon>Gammaproteobacteria</taxon>
        <taxon>Lysobacterales</taxon>
        <taxon>Lysobacteraceae</taxon>
        <taxon>Arenimonas</taxon>
    </lineage>
</organism>
<feature type="domain" description="TamA POTRA" evidence="12">
    <location>
        <begin position="31"/>
        <end position="111"/>
    </location>
</feature>
<dbReference type="GO" id="GO:0009306">
    <property type="term" value="P:protein secretion"/>
    <property type="evidence" value="ECO:0007669"/>
    <property type="project" value="TreeGrafter"/>
</dbReference>
<keyword evidence="5" id="KW-0812">Transmembrane</keyword>
<dbReference type="Pfam" id="PF01103">
    <property type="entry name" value="Omp85"/>
    <property type="match status" value="1"/>
</dbReference>
<evidence type="ECO:0000313" key="13">
    <source>
        <dbReference type="EMBL" id="KAA2284276.1"/>
    </source>
</evidence>
<evidence type="ECO:0000313" key="14">
    <source>
        <dbReference type="Proteomes" id="UP000322165"/>
    </source>
</evidence>
<dbReference type="AlphaFoldDB" id="A0A5B2Z7V7"/>
<protein>
    <recommendedName>
        <fullName evidence="3">Translocation and assembly module subunit TamA</fullName>
    </recommendedName>
    <alternativeName>
        <fullName evidence="9">Autotransporter assembly factor TamA</fullName>
    </alternativeName>
</protein>
<dbReference type="InterPro" id="IPR039910">
    <property type="entry name" value="D15-like"/>
</dbReference>
<dbReference type="PANTHER" id="PTHR12815">
    <property type="entry name" value="SORTING AND ASSEMBLY MACHINERY SAMM50 PROTEIN FAMILY MEMBER"/>
    <property type="match status" value="1"/>
</dbReference>
<keyword evidence="6" id="KW-0732">Signal</keyword>